<evidence type="ECO:0000313" key="1">
    <source>
        <dbReference type="EMBL" id="VYS83363.1"/>
    </source>
</evidence>
<sequence>MYHTVIGCFGTPVTVTWTDADLPPAVALIVAVPAFEPAVTTPVPITFATLESELVHVTFRSVALSGLTVAVSCTLAPDFSESFPSFTPSPETETDVTGMVVSHSTAARAAEEPSHFTMPPL</sequence>
<reference evidence="1" key="1">
    <citation type="submission" date="2019-11" db="EMBL/GenBank/DDBJ databases">
        <authorList>
            <person name="Feng L."/>
        </authorList>
    </citation>
    <scope>NUCLEOTIDE SEQUENCE</scope>
    <source>
        <strain evidence="1">BAdolescentisLFYP80</strain>
    </source>
</reference>
<dbReference type="EMBL" id="CACRSR010000008">
    <property type="protein sequence ID" value="VYS83363.1"/>
    <property type="molecule type" value="Genomic_DNA"/>
</dbReference>
<name>A0A6N2RPP0_BIFAD</name>
<proteinExistence type="predicted"/>
<gene>
    <name evidence="1" type="ORF">BALFYP80_00549</name>
</gene>
<accession>A0A6N2RPP0</accession>
<dbReference type="AlphaFoldDB" id="A0A6N2RPP0"/>
<protein>
    <submittedName>
        <fullName evidence="1">Uncharacterized protein</fullName>
    </submittedName>
</protein>
<organism evidence="1">
    <name type="scientific">Bifidobacterium adolescentis</name>
    <dbReference type="NCBI Taxonomy" id="1680"/>
    <lineage>
        <taxon>Bacteria</taxon>
        <taxon>Bacillati</taxon>
        <taxon>Actinomycetota</taxon>
        <taxon>Actinomycetes</taxon>
        <taxon>Bifidobacteriales</taxon>
        <taxon>Bifidobacteriaceae</taxon>
        <taxon>Bifidobacterium</taxon>
    </lineage>
</organism>